<dbReference type="Pfam" id="PF14018">
    <property type="entry name" value="DUF4234"/>
    <property type="match status" value="1"/>
</dbReference>
<evidence type="ECO:0000313" key="3">
    <source>
        <dbReference type="EMBL" id="MDT0301694.1"/>
    </source>
</evidence>
<keyword evidence="1" id="KW-1133">Transmembrane helix</keyword>
<dbReference type="InterPro" id="IPR025328">
    <property type="entry name" value="DUF4234"/>
</dbReference>
<reference evidence="4" key="1">
    <citation type="submission" date="2023-07" db="EMBL/GenBank/DDBJ databases">
        <title>30 novel species of actinomycetes from the DSMZ collection.</title>
        <authorList>
            <person name="Nouioui I."/>
        </authorList>
    </citation>
    <scope>NUCLEOTIDE SEQUENCE [LARGE SCALE GENOMIC DNA]</scope>
    <source>
        <strain evidence="4">DSM 45055</strain>
    </source>
</reference>
<organism evidence="3 4">
    <name type="scientific">Streptomonospora wellingtoniae</name>
    <dbReference type="NCBI Taxonomy" id="3075544"/>
    <lineage>
        <taxon>Bacteria</taxon>
        <taxon>Bacillati</taxon>
        <taxon>Actinomycetota</taxon>
        <taxon>Actinomycetes</taxon>
        <taxon>Streptosporangiales</taxon>
        <taxon>Nocardiopsidaceae</taxon>
        <taxon>Streptomonospora</taxon>
    </lineage>
</organism>
<sequence length="146" mass="15382">MTVDPQAQSRAATGAQMKRRSPAAAWLGLPLITLGIYYFVWYAKIHRELGGFDPRYSGSSPAGAVCSQLFGGLTLGIWTLINIAGTAGRIAGAQRAAGLSPSCGGGVAILLCFLLGTHVIYFQSNINKIIDAYGQVPEGEPVELRA</sequence>
<dbReference type="Proteomes" id="UP001183226">
    <property type="component" value="Unassembled WGS sequence"/>
</dbReference>
<keyword evidence="1" id="KW-0812">Transmembrane</keyword>
<evidence type="ECO:0000259" key="2">
    <source>
        <dbReference type="Pfam" id="PF14018"/>
    </source>
</evidence>
<feature type="transmembrane region" description="Helical" evidence="1">
    <location>
        <begin position="96"/>
        <end position="121"/>
    </location>
</feature>
<dbReference type="EMBL" id="JAVREK010000004">
    <property type="protein sequence ID" value="MDT0301694.1"/>
    <property type="molecule type" value="Genomic_DNA"/>
</dbReference>
<comment type="caution">
    <text evidence="3">The sequence shown here is derived from an EMBL/GenBank/DDBJ whole genome shotgun (WGS) entry which is preliminary data.</text>
</comment>
<accession>A0ABU2KQZ8</accession>
<name>A0ABU2KQZ8_9ACTN</name>
<protein>
    <submittedName>
        <fullName evidence="3">DUF4234 domain-containing protein</fullName>
    </submittedName>
</protein>
<feature type="transmembrane region" description="Helical" evidence="1">
    <location>
        <begin position="62"/>
        <end position="84"/>
    </location>
</feature>
<evidence type="ECO:0000313" key="4">
    <source>
        <dbReference type="Proteomes" id="UP001183226"/>
    </source>
</evidence>
<feature type="domain" description="DUF4234" evidence="2">
    <location>
        <begin position="23"/>
        <end position="90"/>
    </location>
</feature>
<gene>
    <name evidence="3" type="ORF">RM446_06145</name>
</gene>
<keyword evidence="1" id="KW-0472">Membrane</keyword>
<dbReference type="RefSeq" id="WP_311544138.1">
    <property type="nucleotide sequence ID" value="NZ_JAVREK010000004.1"/>
</dbReference>
<keyword evidence="4" id="KW-1185">Reference proteome</keyword>
<evidence type="ECO:0000256" key="1">
    <source>
        <dbReference type="SAM" id="Phobius"/>
    </source>
</evidence>
<proteinExistence type="predicted"/>
<feature type="transmembrane region" description="Helical" evidence="1">
    <location>
        <begin position="23"/>
        <end position="42"/>
    </location>
</feature>